<evidence type="ECO:0000259" key="1">
    <source>
        <dbReference type="Pfam" id="PF12323"/>
    </source>
</evidence>
<proteinExistence type="predicted"/>
<evidence type="ECO:0000313" key="3">
    <source>
        <dbReference type="Proteomes" id="UP001519863"/>
    </source>
</evidence>
<organism evidence="2 3">
    <name type="scientific">Actinoplanes hulinensis</name>
    <dbReference type="NCBI Taxonomy" id="1144547"/>
    <lineage>
        <taxon>Bacteria</taxon>
        <taxon>Bacillati</taxon>
        <taxon>Actinomycetota</taxon>
        <taxon>Actinomycetes</taxon>
        <taxon>Micromonosporales</taxon>
        <taxon>Micromonosporaceae</taxon>
        <taxon>Actinoplanes</taxon>
    </lineage>
</organism>
<feature type="domain" description="Transposase putative helix-turn-helix" evidence="1">
    <location>
        <begin position="1"/>
        <end position="44"/>
    </location>
</feature>
<dbReference type="Pfam" id="PF12323">
    <property type="entry name" value="HTH_OrfB_IS605"/>
    <property type="match status" value="1"/>
</dbReference>
<accession>A0ABS7BHH5</accession>
<evidence type="ECO:0000313" key="2">
    <source>
        <dbReference type="EMBL" id="MBW6440357.1"/>
    </source>
</evidence>
<keyword evidence="3" id="KW-1185">Reference proteome</keyword>
<name>A0ABS7BHH5_9ACTN</name>
<protein>
    <submittedName>
        <fullName evidence="2">Helix-turn-helix domain-containing protein</fullName>
    </submittedName>
</protein>
<dbReference type="Proteomes" id="UP001519863">
    <property type="component" value="Unassembled WGS sequence"/>
</dbReference>
<dbReference type="EMBL" id="JAHXZI010000045">
    <property type="protein sequence ID" value="MBW6440357.1"/>
    <property type="molecule type" value="Genomic_DNA"/>
</dbReference>
<reference evidence="2 3" key="1">
    <citation type="journal article" date="2013" name="Antonie Van Leeuwenhoek">
        <title>Actinoplanes hulinensis sp. nov., a novel actinomycete isolated from soybean root (Glycine max (L.) Merr).</title>
        <authorList>
            <person name="Shen Y."/>
            <person name="Liu C."/>
            <person name="Wang X."/>
            <person name="Zhao J."/>
            <person name="Jia F."/>
            <person name="Zhang Y."/>
            <person name="Wang L."/>
            <person name="Yang D."/>
            <person name="Xiang W."/>
        </authorList>
    </citation>
    <scope>NUCLEOTIDE SEQUENCE [LARGE SCALE GENOMIC DNA]</scope>
    <source>
        <strain evidence="2 3">NEAU-M9</strain>
    </source>
</reference>
<dbReference type="RefSeq" id="WP_220149458.1">
    <property type="nucleotide sequence ID" value="NZ_JAHXZI010000045.1"/>
</dbReference>
<sequence>MRTAYKCRAYPTPEQAAVFNRTFGCVRLVWNKALAGRHAAFFQRGEKTPR</sequence>
<dbReference type="InterPro" id="IPR021027">
    <property type="entry name" value="Transposase_put_HTH"/>
</dbReference>
<comment type="caution">
    <text evidence="2">The sequence shown here is derived from an EMBL/GenBank/DDBJ whole genome shotgun (WGS) entry which is preliminary data.</text>
</comment>
<gene>
    <name evidence="2" type="ORF">KZ829_42215</name>
</gene>